<accession>A0ABW8KG25</accession>
<gene>
    <name evidence="1" type="ORF">ISP14_09725</name>
</gene>
<proteinExistence type="predicted"/>
<sequence>MAFFIRFPLNCVEVDQLRAADAGKPGQCAVRTTFDTAEPGTVPASTLW</sequence>
<protein>
    <submittedName>
        <fullName evidence="1">Uncharacterized protein</fullName>
    </submittedName>
</protein>
<comment type="caution">
    <text evidence="1">The sequence shown here is derived from an EMBL/GenBank/DDBJ whole genome shotgun (WGS) entry which is preliminary data.</text>
</comment>
<evidence type="ECO:0000313" key="2">
    <source>
        <dbReference type="Proteomes" id="UP001620397"/>
    </source>
</evidence>
<dbReference type="Proteomes" id="UP001620397">
    <property type="component" value="Unassembled WGS sequence"/>
</dbReference>
<keyword evidence="2" id="KW-1185">Reference proteome</keyword>
<name>A0ABW8KG25_9GAMM</name>
<dbReference type="RefSeq" id="WP_404538793.1">
    <property type="nucleotide sequence ID" value="NZ_JADIKL010000004.1"/>
</dbReference>
<dbReference type="EMBL" id="JADIKL010000004">
    <property type="protein sequence ID" value="MFK2931070.1"/>
    <property type="molecule type" value="Genomic_DNA"/>
</dbReference>
<evidence type="ECO:0000313" key="1">
    <source>
        <dbReference type="EMBL" id="MFK2931070.1"/>
    </source>
</evidence>
<organism evidence="1 2">
    <name type="scientific">Dyella agri</name>
    <dbReference type="NCBI Taxonomy" id="1926869"/>
    <lineage>
        <taxon>Bacteria</taxon>
        <taxon>Pseudomonadati</taxon>
        <taxon>Pseudomonadota</taxon>
        <taxon>Gammaproteobacteria</taxon>
        <taxon>Lysobacterales</taxon>
        <taxon>Rhodanobacteraceae</taxon>
        <taxon>Dyella</taxon>
    </lineage>
</organism>
<reference evidence="1 2" key="1">
    <citation type="submission" date="2020-10" db="EMBL/GenBank/DDBJ databases">
        <title>Phylogeny of dyella-like bacteria.</title>
        <authorList>
            <person name="Fu J."/>
        </authorList>
    </citation>
    <scope>NUCLEOTIDE SEQUENCE [LARGE SCALE GENOMIC DNA]</scope>
    <source>
        <strain evidence="1 2">DKC-1</strain>
    </source>
</reference>